<name>A0AA48KQ20_9ALTE</name>
<feature type="domain" description="TrwC relaxase" evidence="1">
    <location>
        <begin position="11"/>
        <end position="283"/>
    </location>
</feature>
<dbReference type="RefSeq" id="WP_338290414.1">
    <property type="nucleotide sequence ID" value="NZ_AP027272.1"/>
</dbReference>
<proteinExistence type="predicted"/>
<dbReference type="InterPro" id="IPR027417">
    <property type="entry name" value="P-loop_NTPase"/>
</dbReference>
<dbReference type="Proteomes" id="UP001333710">
    <property type="component" value="Chromosome"/>
</dbReference>
<dbReference type="Pfam" id="PF13604">
    <property type="entry name" value="AAA_30"/>
    <property type="match status" value="1"/>
</dbReference>
<dbReference type="InterPro" id="IPR014059">
    <property type="entry name" value="TraI/TrwC_relax"/>
</dbReference>
<reference evidence="2" key="1">
    <citation type="submission" date="2023-01" db="EMBL/GenBank/DDBJ databases">
        <title>Complete genome sequence of Planctobacterium marinum strain Dej080120_11.</title>
        <authorList>
            <person name="Ueki S."/>
            <person name="Maruyama F."/>
        </authorList>
    </citation>
    <scope>NUCLEOTIDE SEQUENCE</scope>
    <source>
        <strain evidence="2">Dej080120_11</strain>
    </source>
</reference>
<keyword evidence="3" id="KW-1185">Reference proteome</keyword>
<dbReference type="SUPFAM" id="SSF55464">
    <property type="entry name" value="Origin of replication-binding domain, RBD-like"/>
    <property type="match status" value="1"/>
</dbReference>
<dbReference type="AlphaFoldDB" id="A0AA48KQ20"/>
<evidence type="ECO:0000259" key="1">
    <source>
        <dbReference type="Pfam" id="PF08751"/>
    </source>
</evidence>
<accession>A0AA48KQ20</accession>
<dbReference type="Gene3D" id="3.40.50.300">
    <property type="entry name" value="P-loop containing nucleotide triphosphate hydrolases"/>
    <property type="match status" value="2"/>
</dbReference>
<dbReference type="EMBL" id="AP027272">
    <property type="protein sequence ID" value="BDX04622.1"/>
    <property type="molecule type" value="Genomic_DNA"/>
</dbReference>
<dbReference type="Pfam" id="PF08751">
    <property type="entry name" value="TrwC"/>
    <property type="match status" value="1"/>
</dbReference>
<evidence type="ECO:0000313" key="3">
    <source>
        <dbReference type="Proteomes" id="UP001333710"/>
    </source>
</evidence>
<evidence type="ECO:0000313" key="2">
    <source>
        <dbReference type="EMBL" id="BDX04622.1"/>
    </source>
</evidence>
<dbReference type="NCBIfam" id="NF041492">
    <property type="entry name" value="MobF"/>
    <property type="match status" value="1"/>
</dbReference>
<dbReference type="InterPro" id="IPR014862">
    <property type="entry name" value="TrwC"/>
</dbReference>
<dbReference type="Gene3D" id="2.30.30.940">
    <property type="match status" value="1"/>
</dbReference>
<dbReference type="NCBIfam" id="TIGR02686">
    <property type="entry name" value="relax_trwC"/>
    <property type="match status" value="1"/>
</dbReference>
<gene>
    <name evidence="2" type="ORF">MACH26_01430</name>
</gene>
<dbReference type="CDD" id="cd17933">
    <property type="entry name" value="DEXSc_RecD-like"/>
    <property type="match status" value="1"/>
</dbReference>
<dbReference type="SUPFAM" id="SSF52540">
    <property type="entry name" value="P-loop containing nucleoside triphosphate hydrolases"/>
    <property type="match status" value="2"/>
</dbReference>
<sequence length="858" mass="95344">MLATAPVKNVGYYEDLAAEDYYLTGGEPPGRWFGEGAESLGLTGIVDEKHFSNLMAGLSSDGKEKLCQNVDNSNRVPAYDNVFSPDKSVSITWASVEPDERQLIQDAHDAAVRAALTFLEEKAAYTRRGRDGACLEKLSGLVIGTYQHSTSREQDMHLHTHAVIMNLGQREDGTWGSIVGRFLYTWRTAAAAVYQSQLAKEVSRLGYKINIADNGKSFAITGVSPEICKVFSKRSIQIEDAMNKYGAGARASKLGDDLSKYTRTKKTEIDRPALFSKWQRELVENGFDVSTLKLQEGPQIGFDSDNESFDVQALLTRLTENLSVFKECDMYREAALLAMKTGHSGNQAQLLVQEAKEDSNIVQLAIDARHNVLFSTKDMLAAEQEMISLAKQLRTTSFGYSILAEAVLDACEDQPFLMTDEQKESALEACLPCCLSIIQGSAGAGKTTLMKTVVDIHEGLGSKVIGAANTKAAALNLEEQAEIPGYTVTRLLGLLESGKPPLHKNEVLIVDESGQLGTFQVLELMKHAKRLGFKLLLVGEDKQLDAIQHGGVLKYLSSPDVIGTTRIETIQRQTQSWDRQAVADFRDGYADKALHQYAKRDQLRFGKNHEETLVLMVDAWKEFIQENPDKGYLMMAQRWEIVHQLNAAARIHLKSLGKLGNEDITVKGIVSKKAISFDVSVGERIRLTENDYEKNLTNGHTGTVLRVIRNLADEVVMYIKLDSGRTVKIRTSEYCDEQGRAFVAPAYAQTVYASQGLTIDGQTFIHYNSSMDRANTYVACSRHKEKATIFANKADIEEYIPPSHQNAPETEIKLIAGMAACMAIENRPKLACEYLTQEQEEHHKLEIIEHEPLHLLSW</sequence>
<dbReference type="KEGG" id="pmaw:MACH26_01430"/>
<protein>
    <recommendedName>
        <fullName evidence="1">TrwC relaxase domain-containing protein</fullName>
    </recommendedName>
</protein>
<organism evidence="2 3">
    <name type="scientific">Planctobacterium marinum</name>
    <dbReference type="NCBI Taxonomy" id="1631968"/>
    <lineage>
        <taxon>Bacteria</taxon>
        <taxon>Pseudomonadati</taxon>
        <taxon>Pseudomonadota</taxon>
        <taxon>Gammaproteobacteria</taxon>
        <taxon>Alteromonadales</taxon>
        <taxon>Alteromonadaceae</taxon>
        <taxon>Planctobacterium</taxon>
    </lineage>
</organism>